<protein>
    <submittedName>
        <fullName evidence="1">Uncharacterized protein</fullName>
    </submittedName>
</protein>
<dbReference type="AlphaFoldDB" id="A0AAQ4E2A6"/>
<reference evidence="1 2" key="1">
    <citation type="journal article" date="2023" name="Arcadia Sci">
        <title>De novo assembly of a long-read Amblyomma americanum tick genome.</title>
        <authorList>
            <person name="Chou S."/>
            <person name="Poskanzer K.E."/>
            <person name="Rollins M."/>
            <person name="Thuy-Boun P.S."/>
        </authorList>
    </citation>
    <scope>NUCLEOTIDE SEQUENCE [LARGE SCALE GENOMIC DNA]</scope>
    <source>
        <strain evidence="1">F_SG_1</strain>
        <tissue evidence="1">Salivary glands</tissue>
    </source>
</reference>
<name>A0AAQ4E2A6_AMBAM</name>
<dbReference type="Proteomes" id="UP001321473">
    <property type="component" value="Unassembled WGS sequence"/>
</dbReference>
<sequence>MVMMAITMKRYSSSVMLKLWSSGWWRSLARLNYFCPVIRCASSVVQGARNTIASFIAVARLRVGQPFQQLPKRSKVVRVLQCRCHMEAGTESAMSRAKCQER</sequence>
<keyword evidence="2" id="KW-1185">Reference proteome</keyword>
<evidence type="ECO:0000313" key="1">
    <source>
        <dbReference type="EMBL" id="KAK8768846.1"/>
    </source>
</evidence>
<organism evidence="1 2">
    <name type="scientific">Amblyomma americanum</name>
    <name type="common">Lone star tick</name>
    <dbReference type="NCBI Taxonomy" id="6943"/>
    <lineage>
        <taxon>Eukaryota</taxon>
        <taxon>Metazoa</taxon>
        <taxon>Ecdysozoa</taxon>
        <taxon>Arthropoda</taxon>
        <taxon>Chelicerata</taxon>
        <taxon>Arachnida</taxon>
        <taxon>Acari</taxon>
        <taxon>Parasitiformes</taxon>
        <taxon>Ixodida</taxon>
        <taxon>Ixodoidea</taxon>
        <taxon>Ixodidae</taxon>
        <taxon>Amblyomminae</taxon>
        <taxon>Amblyomma</taxon>
    </lineage>
</organism>
<comment type="caution">
    <text evidence="1">The sequence shown here is derived from an EMBL/GenBank/DDBJ whole genome shotgun (WGS) entry which is preliminary data.</text>
</comment>
<proteinExistence type="predicted"/>
<dbReference type="EMBL" id="JARKHS020023390">
    <property type="protein sequence ID" value="KAK8768846.1"/>
    <property type="molecule type" value="Genomic_DNA"/>
</dbReference>
<accession>A0AAQ4E2A6</accession>
<evidence type="ECO:0000313" key="2">
    <source>
        <dbReference type="Proteomes" id="UP001321473"/>
    </source>
</evidence>
<gene>
    <name evidence="1" type="ORF">V5799_014687</name>
</gene>